<proteinExistence type="predicted"/>
<comment type="caution">
    <text evidence="2">The sequence shown here is derived from an EMBL/GenBank/DDBJ whole genome shotgun (WGS) entry which is preliminary data.</text>
</comment>
<accession>A0AAE0BBU9</accession>
<keyword evidence="3" id="KW-1185">Reference proteome</keyword>
<protein>
    <submittedName>
        <fullName evidence="2">Uncharacterized protein</fullName>
    </submittedName>
</protein>
<name>A0AAE0BBU9_9CHLO</name>
<evidence type="ECO:0000313" key="2">
    <source>
        <dbReference type="EMBL" id="KAK3233551.1"/>
    </source>
</evidence>
<reference evidence="2 3" key="1">
    <citation type="journal article" date="2015" name="Genome Biol. Evol.">
        <title>Comparative Genomics of a Bacterivorous Green Alga Reveals Evolutionary Causalities and Consequences of Phago-Mixotrophic Mode of Nutrition.</title>
        <authorList>
            <person name="Burns J.A."/>
            <person name="Paasch A."/>
            <person name="Narechania A."/>
            <person name="Kim E."/>
        </authorList>
    </citation>
    <scope>NUCLEOTIDE SEQUENCE [LARGE SCALE GENOMIC DNA]</scope>
    <source>
        <strain evidence="2 3">PLY_AMNH</strain>
    </source>
</reference>
<evidence type="ECO:0000256" key="1">
    <source>
        <dbReference type="SAM" id="MobiDB-lite"/>
    </source>
</evidence>
<dbReference type="AlphaFoldDB" id="A0AAE0BBU9"/>
<dbReference type="EMBL" id="LGRX02035680">
    <property type="protein sequence ID" value="KAK3233551.1"/>
    <property type="molecule type" value="Genomic_DNA"/>
</dbReference>
<organism evidence="2 3">
    <name type="scientific">Cymbomonas tetramitiformis</name>
    <dbReference type="NCBI Taxonomy" id="36881"/>
    <lineage>
        <taxon>Eukaryota</taxon>
        <taxon>Viridiplantae</taxon>
        <taxon>Chlorophyta</taxon>
        <taxon>Pyramimonadophyceae</taxon>
        <taxon>Pyramimonadales</taxon>
        <taxon>Pyramimonadaceae</taxon>
        <taxon>Cymbomonas</taxon>
    </lineage>
</organism>
<evidence type="ECO:0000313" key="3">
    <source>
        <dbReference type="Proteomes" id="UP001190700"/>
    </source>
</evidence>
<gene>
    <name evidence="2" type="ORF">CYMTET_56162</name>
</gene>
<sequence length="172" mass="17728">MRQRTALGAHLPPARTFAEAIGFAGWELPPEEPVTSFNYMPVGSGSISAGSDSTCDHGVSLSDSGSVSADCASLLGDEPDQLGSVVSPGRLGIPAPAGRAPVPIEDEDPDYAPPSPPNSPGTSGNEAGPSINMSTLVKFPDVHDSPTTDTVDFGRIVWLRLATPRPVVHQSG</sequence>
<feature type="region of interest" description="Disordered" evidence="1">
    <location>
        <begin position="78"/>
        <end position="148"/>
    </location>
</feature>
<dbReference type="Proteomes" id="UP001190700">
    <property type="component" value="Unassembled WGS sequence"/>
</dbReference>